<gene>
    <name evidence="1" type="ORF">BFR47_15430</name>
</gene>
<dbReference type="RefSeq" id="WP_071473060.1">
    <property type="nucleotide sequence ID" value="NZ_MDKE01000027.1"/>
</dbReference>
<proteinExistence type="predicted"/>
<sequence length="153" mass="18049">MDNRLWSLCFLDEGVALSVISRKETRCQWLSDEDQARHYLLNEYLQHVAELGELDEQQTLVARERFELLMEQYPEPETLVEYLNDLTSGLTRILWFGPLSALAEDYSDFALALRAYYWEEYGEDDEDPATPVAEDDWIYLVEAMDDFLLQDDY</sequence>
<comment type="caution">
    <text evidence="1">The sequence shown here is derived from an EMBL/GenBank/DDBJ whole genome shotgun (WGS) entry which is preliminary data.</text>
</comment>
<dbReference type="Proteomes" id="UP000243073">
    <property type="component" value="Unassembled WGS sequence"/>
</dbReference>
<name>A0A1J4QFM5_9GAMM</name>
<protein>
    <submittedName>
        <fullName evidence="1">Uncharacterized protein</fullName>
    </submittedName>
</protein>
<dbReference type="EMBL" id="MDKE01000027">
    <property type="protein sequence ID" value="OIN08545.1"/>
    <property type="molecule type" value="Genomic_DNA"/>
</dbReference>
<organism evidence="1 2">
    <name type="scientific">Oceanisphaera psychrotolerans</name>
    <dbReference type="NCBI Taxonomy" id="1414654"/>
    <lineage>
        <taxon>Bacteria</taxon>
        <taxon>Pseudomonadati</taxon>
        <taxon>Pseudomonadota</taxon>
        <taxon>Gammaproteobacteria</taxon>
        <taxon>Aeromonadales</taxon>
        <taxon>Aeromonadaceae</taxon>
        <taxon>Oceanisphaera</taxon>
    </lineage>
</organism>
<keyword evidence="2" id="KW-1185">Reference proteome</keyword>
<dbReference type="STRING" id="1414654.BFR47_15430"/>
<dbReference type="AlphaFoldDB" id="A0A1J4QFM5"/>
<evidence type="ECO:0000313" key="1">
    <source>
        <dbReference type="EMBL" id="OIN08545.1"/>
    </source>
</evidence>
<accession>A0A1J4QFM5</accession>
<dbReference type="OrthoDB" id="5599709at2"/>
<evidence type="ECO:0000313" key="2">
    <source>
        <dbReference type="Proteomes" id="UP000243073"/>
    </source>
</evidence>
<reference evidence="1 2" key="1">
    <citation type="submission" date="2016-07" db="EMBL/GenBank/DDBJ databases">
        <title>Draft Genome Sequence of Oceanisphaera psychrotolerans, isolated from coastal sediment samples.</title>
        <authorList>
            <person name="Zhuo S."/>
            <person name="Ruan Z."/>
        </authorList>
    </citation>
    <scope>NUCLEOTIDE SEQUENCE [LARGE SCALE GENOMIC DNA]</scope>
    <source>
        <strain evidence="1 2">LAM-WHM-ZC</strain>
    </source>
</reference>